<dbReference type="InterPro" id="IPR055414">
    <property type="entry name" value="LRR_R13L4/SHOC2-like"/>
</dbReference>
<proteinExistence type="predicted"/>
<dbReference type="SUPFAM" id="SSF52058">
    <property type="entry name" value="L domain-like"/>
    <property type="match status" value="1"/>
</dbReference>
<dbReference type="Pfam" id="PF23598">
    <property type="entry name" value="LRR_14"/>
    <property type="match status" value="1"/>
</dbReference>
<dbReference type="InterPro" id="IPR041118">
    <property type="entry name" value="Rx_N"/>
</dbReference>
<name>A0ABR2TVZ0_9ROSI</name>
<dbReference type="Pfam" id="PF23559">
    <property type="entry name" value="WHD_DRP"/>
    <property type="match status" value="1"/>
</dbReference>
<gene>
    <name evidence="7" type="ORF">V6N11_016581</name>
</gene>
<dbReference type="InterPro" id="IPR058922">
    <property type="entry name" value="WHD_DRP"/>
</dbReference>
<feature type="domain" description="Disease resistance N-terminal" evidence="4">
    <location>
        <begin position="5"/>
        <end position="89"/>
    </location>
</feature>
<dbReference type="Gene3D" id="1.20.5.4130">
    <property type="match status" value="1"/>
</dbReference>
<keyword evidence="8" id="KW-1185">Reference proteome</keyword>
<evidence type="ECO:0000259" key="6">
    <source>
        <dbReference type="Pfam" id="PF23598"/>
    </source>
</evidence>
<evidence type="ECO:0000259" key="5">
    <source>
        <dbReference type="Pfam" id="PF23559"/>
    </source>
</evidence>
<keyword evidence="1" id="KW-0677">Repeat</keyword>
<protein>
    <submittedName>
        <fullName evidence="7">Uncharacterized protein</fullName>
    </submittedName>
</protein>
<dbReference type="PANTHER" id="PTHR23155:SF1185">
    <property type="entry name" value="DISEASE RESISTANCE RPP8-LIKE PROTEIN 3-RELATED"/>
    <property type="match status" value="1"/>
</dbReference>
<dbReference type="Pfam" id="PF18052">
    <property type="entry name" value="Rx_N"/>
    <property type="match status" value="1"/>
</dbReference>
<dbReference type="EMBL" id="JBBPBN010000004">
    <property type="protein sequence ID" value="KAK9041481.1"/>
    <property type="molecule type" value="Genomic_DNA"/>
</dbReference>
<evidence type="ECO:0000259" key="4">
    <source>
        <dbReference type="Pfam" id="PF18052"/>
    </source>
</evidence>
<dbReference type="InterPro" id="IPR044974">
    <property type="entry name" value="Disease_R_plants"/>
</dbReference>
<comment type="caution">
    <text evidence="7">The sequence shown here is derived from an EMBL/GenBank/DDBJ whole genome shotgun (WGS) entry which is preliminary data.</text>
</comment>
<organism evidence="7 8">
    <name type="scientific">Hibiscus sabdariffa</name>
    <name type="common">roselle</name>
    <dbReference type="NCBI Taxonomy" id="183260"/>
    <lineage>
        <taxon>Eukaryota</taxon>
        <taxon>Viridiplantae</taxon>
        <taxon>Streptophyta</taxon>
        <taxon>Embryophyta</taxon>
        <taxon>Tracheophyta</taxon>
        <taxon>Spermatophyta</taxon>
        <taxon>Magnoliopsida</taxon>
        <taxon>eudicotyledons</taxon>
        <taxon>Gunneridae</taxon>
        <taxon>Pentapetalae</taxon>
        <taxon>rosids</taxon>
        <taxon>malvids</taxon>
        <taxon>Malvales</taxon>
        <taxon>Malvaceae</taxon>
        <taxon>Malvoideae</taxon>
        <taxon>Hibiscus</taxon>
    </lineage>
</organism>
<accession>A0ABR2TVZ0</accession>
<keyword evidence="2" id="KW-0547">Nucleotide-binding</keyword>
<keyword evidence="3" id="KW-0611">Plant defense</keyword>
<reference evidence="7 8" key="1">
    <citation type="journal article" date="2024" name="G3 (Bethesda)">
        <title>Genome assembly of Hibiscus sabdariffa L. provides insights into metabolisms of medicinal natural products.</title>
        <authorList>
            <person name="Kim T."/>
        </authorList>
    </citation>
    <scope>NUCLEOTIDE SEQUENCE [LARGE SCALE GENOMIC DNA]</scope>
    <source>
        <strain evidence="7">TK-2024</strain>
        <tissue evidence="7">Old leaves</tissue>
    </source>
</reference>
<dbReference type="InterPro" id="IPR038005">
    <property type="entry name" value="RX-like_CC"/>
</dbReference>
<feature type="domain" description="Disease resistance protein winged helix" evidence="5">
    <location>
        <begin position="313"/>
        <end position="361"/>
    </location>
</feature>
<dbReference type="Proteomes" id="UP001396334">
    <property type="component" value="Unassembled WGS sequence"/>
</dbReference>
<dbReference type="SUPFAM" id="SSF52540">
    <property type="entry name" value="P-loop containing nucleoside triphosphate hydrolases"/>
    <property type="match status" value="1"/>
</dbReference>
<evidence type="ECO:0000256" key="3">
    <source>
        <dbReference type="ARBA" id="ARBA00022821"/>
    </source>
</evidence>
<dbReference type="Gene3D" id="3.80.10.10">
    <property type="entry name" value="Ribonuclease Inhibitor"/>
    <property type="match status" value="1"/>
</dbReference>
<dbReference type="InterPro" id="IPR036388">
    <property type="entry name" value="WH-like_DNA-bd_sf"/>
</dbReference>
<dbReference type="InterPro" id="IPR032675">
    <property type="entry name" value="LRR_dom_sf"/>
</dbReference>
<dbReference type="InterPro" id="IPR027417">
    <property type="entry name" value="P-loop_NTPase"/>
</dbReference>
<evidence type="ECO:0000256" key="1">
    <source>
        <dbReference type="ARBA" id="ARBA00022737"/>
    </source>
</evidence>
<dbReference type="PANTHER" id="PTHR23155">
    <property type="entry name" value="DISEASE RESISTANCE PROTEIN RP"/>
    <property type="match status" value="1"/>
</dbReference>
<feature type="domain" description="Disease resistance R13L4/SHOC-2-like LRR" evidence="6">
    <location>
        <begin position="472"/>
        <end position="786"/>
    </location>
</feature>
<evidence type="ECO:0000256" key="2">
    <source>
        <dbReference type="ARBA" id="ARBA00022741"/>
    </source>
</evidence>
<dbReference type="CDD" id="cd14798">
    <property type="entry name" value="RX-CC_like"/>
    <property type="match status" value="1"/>
</dbReference>
<evidence type="ECO:0000313" key="8">
    <source>
        <dbReference type="Proteomes" id="UP001396334"/>
    </source>
</evidence>
<evidence type="ECO:0000313" key="7">
    <source>
        <dbReference type="EMBL" id="KAK9041481.1"/>
    </source>
</evidence>
<dbReference type="Gene3D" id="1.10.10.10">
    <property type="entry name" value="Winged helix-like DNA-binding domain superfamily/Winged helix DNA-binding domain"/>
    <property type="match status" value="1"/>
</dbReference>
<sequence length="819" mass="93678">MDLSAVSSALKTIGELTQQATSLLDVDDRVESLERELRWMQSFLEVADARTVNNEVIRTSVADIRELACDAEDVIETFALKVASKRKCGFSNCIKRSACFLKEACLLHRTRSEIEKITTKIEVLTRRLKTYDVAKLGDHGVGPSFSTERREARRPFPHKMDDNIVGMDDDIEKLVSVLAEEGSECRVVAICGMGDRRGHLHELQCLSDEHSWDLFQKIAFPQTGPTENRVDAKLRKLGEEMVKHCAGLPLAIVALGGILVTKDSSLTEWLKVSANVKSGLKMGKNQGPEDVLALSYDDLPPYLRPCFQYLSHFPEDYEISVDRLIQLWVAEGIVSSNQEDRDGGEIAEDVAERYLMELVERAKQESFVFIVDQSNASSLSIVPTVRRVSLHKFCWIQCIKSLNLRSLFFFDEFITEEAIGNLFPRKLMYYVENQRPEQHGKPLLCIVCIWLFGVGLGVVLPKILGVWRHVCNNCRLLRVLNCEGKANGDNFAGCKLASDIGNLIHLKFLSLRGLEFLWWKLPSSLGNLRCLQTLDLRLGRSFQYIHVPNVIWRIEKLKHLYLPENCSKKTKLKLATLRKLQTLVNFNSESCYVEDLINMTNLRELVIRGPFEIQGFNVEELDKNPPIIEGMYLHSLSIIIDFYERIDPRHLRHLLSSCLSLRKLSLEVEIGELPKYDHLSSDLAYITLSRCNLEEDPMPTLEKLPNLRILELYDKASRANKMCFSAQGFPKLESLCLSRFFNLEELNVDEGAMPCLRRLEIYECQKLKMVPDGLRFITTLQELEIGRMKKTFKDRVEEGGEDFYKVQHVPSIIFWECDN</sequence>